<evidence type="ECO:0000313" key="2">
    <source>
        <dbReference type="Proteomes" id="UP000321570"/>
    </source>
</evidence>
<sequence length="65" mass="7779">MLKKLDSGQFQFAIDENPSCTNRELSKTFNVGRHMTIWREMKRLRSRELQAPLLDRIITDNDEKR</sequence>
<organism evidence="1 2">
    <name type="scientific">Hymenolepis diminuta</name>
    <name type="common">Rat tapeworm</name>
    <dbReference type="NCBI Taxonomy" id="6216"/>
    <lineage>
        <taxon>Eukaryota</taxon>
        <taxon>Metazoa</taxon>
        <taxon>Spiralia</taxon>
        <taxon>Lophotrochozoa</taxon>
        <taxon>Platyhelminthes</taxon>
        <taxon>Cestoda</taxon>
        <taxon>Eucestoda</taxon>
        <taxon>Cyclophyllidea</taxon>
        <taxon>Hymenolepididae</taxon>
        <taxon>Hymenolepis</taxon>
    </lineage>
</organism>
<accession>A0A564Y6B9</accession>
<gene>
    <name evidence="1" type="ORF">WMSIL1_LOCUS3385</name>
</gene>
<evidence type="ECO:0000313" key="1">
    <source>
        <dbReference type="EMBL" id="VUZ42832.1"/>
    </source>
</evidence>
<dbReference type="EMBL" id="CABIJS010000110">
    <property type="protein sequence ID" value="VUZ42832.1"/>
    <property type="molecule type" value="Genomic_DNA"/>
</dbReference>
<dbReference type="Proteomes" id="UP000321570">
    <property type="component" value="Unassembled WGS sequence"/>
</dbReference>
<keyword evidence="2" id="KW-1185">Reference proteome</keyword>
<reference evidence="1 2" key="1">
    <citation type="submission" date="2019-07" db="EMBL/GenBank/DDBJ databases">
        <authorList>
            <person name="Jastrzebski P J."/>
            <person name="Paukszto L."/>
            <person name="Jastrzebski P J."/>
        </authorList>
    </citation>
    <scope>NUCLEOTIDE SEQUENCE [LARGE SCALE GENOMIC DNA]</scope>
    <source>
        <strain evidence="1 2">WMS-il1</strain>
    </source>
</reference>
<protein>
    <recommendedName>
        <fullName evidence="3">HTH psq-type domain-containing protein</fullName>
    </recommendedName>
</protein>
<name>A0A564Y6B9_HYMDI</name>
<dbReference type="AlphaFoldDB" id="A0A564Y6B9"/>
<evidence type="ECO:0008006" key="3">
    <source>
        <dbReference type="Google" id="ProtNLM"/>
    </source>
</evidence>
<proteinExistence type="predicted"/>